<reference evidence="2" key="1">
    <citation type="submission" date="2022-06" db="EMBL/GenBank/DDBJ databases">
        <title>CFH 74404 Thermomicrobiaceae sp.</title>
        <authorList>
            <person name="Ming H."/>
            <person name="Li W.-J."/>
            <person name="Zhao Z."/>
        </authorList>
    </citation>
    <scope>NUCLEOTIDE SEQUENCE</scope>
    <source>
        <strain evidence="2">CFH 74404</strain>
    </source>
</reference>
<name>A0AA41WA13_9BACT</name>
<evidence type="ECO:0000313" key="2">
    <source>
        <dbReference type="EMBL" id="MCM8748789.1"/>
    </source>
</evidence>
<dbReference type="RefSeq" id="WP_284056569.1">
    <property type="nucleotide sequence ID" value="NZ_JAMSLR010000003.1"/>
</dbReference>
<protein>
    <submittedName>
        <fullName evidence="2">Uncharacterized protein</fullName>
    </submittedName>
</protein>
<dbReference type="EMBL" id="JAMSLR010000003">
    <property type="protein sequence ID" value="MCM8748789.1"/>
    <property type="molecule type" value="Genomic_DNA"/>
</dbReference>
<feature type="transmembrane region" description="Helical" evidence="1">
    <location>
        <begin position="6"/>
        <end position="23"/>
    </location>
</feature>
<comment type="caution">
    <text evidence="2">The sequence shown here is derived from an EMBL/GenBank/DDBJ whole genome shotgun (WGS) entry which is preliminary data.</text>
</comment>
<sequence>MNWAAALFAAGLWWLLATAWLLLRPRPQPMRLSQLGLRLLQDLLPGLLLGLLFGRLL</sequence>
<dbReference type="AlphaFoldDB" id="A0AA41WA13"/>
<evidence type="ECO:0000256" key="1">
    <source>
        <dbReference type="SAM" id="Phobius"/>
    </source>
</evidence>
<keyword evidence="1" id="KW-1133">Transmembrane helix</keyword>
<accession>A0AA41WA13</accession>
<keyword evidence="1" id="KW-0812">Transmembrane</keyword>
<dbReference type="Proteomes" id="UP001165306">
    <property type="component" value="Unassembled WGS sequence"/>
</dbReference>
<keyword evidence="1" id="KW-0472">Membrane</keyword>
<proteinExistence type="predicted"/>
<evidence type="ECO:0000313" key="3">
    <source>
        <dbReference type="Proteomes" id="UP001165306"/>
    </source>
</evidence>
<keyword evidence="3" id="KW-1185">Reference proteome</keyword>
<gene>
    <name evidence="2" type="ORF">NET02_06490</name>
</gene>
<organism evidence="2 3">
    <name type="scientific">Thermalbibacter longus</name>
    <dbReference type="NCBI Taxonomy" id="2951981"/>
    <lineage>
        <taxon>Bacteria</taxon>
        <taxon>Pseudomonadati</taxon>
        <taxon>Thermomicrobiota</taxon>
        <taxon>Thermomicrobia</taxon>
        <taxon>Thermomicrobiales</taxon>
        <taxon>Thermomicrobiaceae</taxon>
        <taxon>Thermalbibacter</taxon>
    </lineage>
</organism>